<reference evidence="1 2" key="1">
    <citation type="submission" date="2009-11" db="EMBL/GenBank/DDBJ databases">
        <title>Annotation of Allomyces macrogynus ATCC 38327.</title>
        <authorList>
            <consortium name="The Broad Institute Genome Sequencing Platform"/>
            <person name="Russ C."/>
            <person name="Cuomo C."/>
            <person name="Burger G."/>
            <person name="Gray M.W."/>
            <person name="Holland P.W.H."/>
            <person name="King N."/>
            <person name="Lang F.B.F."/>
            <person name="Roger A.J."/>
            <person name="Ruiz-Trillo I."/>
            <person name="Young S.K."/>
            <person name="Zeng Q."/>
            <person name="Gargeya S."/>
            <person name="Fitzgerald M."/>
            <person name="Haas B."/>
            <person name="Abouelleil A."/>
            <person name="Alvarado L."/>
            <person name="Arachchi H.M."/>
            <person name="Berlin A."/>
            <person name="Chapman S.B."/>
            <person name="Gearin G."/>
            <person name="Goldberg J."/>
            <person name="Griggs A."/>
            <person name="Gujja S."/>
            <person name="Hansen M."/>
            <person name="Heiman D."/>
            <person name="Howarth C."/>
            <person name="Larimer J."/>
            <person name="Lui A."/>
            <person name="MacDonald P.J.P."/>
            <person name="McCowen C."/>
            <person name="Montmayeur A."/>
            <person name="Murphy C."/>
            <person name="Neiman D."/>
            <person name="Pearson M."/>
            <person name="Priest M."/>
            <person name="Roberts A."/>
            <person name="Saif S."/>
            <person name="Shea T."/>
            <person name="Sisk P."/>
            <person name="Stolte C."/>
            <person name="Sykes S."/>
            <person name="Wortman J."/>
            <person name="Nusbaum C."/>
            <person name="Birren B."/>
        </authorList>
    </citation>
    <scope>NUCLEOTIDE SEQUENCE [LARGE SCALE GENOMIC DNA]</scope>
    <source>
        <strain evidence="1 2">ATCC 38327</strain>
    </source>
</reference>
<dbReference type="VEuPathDB" id="FungiDB:AMAG_04040"/>
<keyword evidence="2" id="KW-1185">Reference proteome</keyword>
<name>A0A0L0S811_ALLM3</name>
<organism evidence="1 2">
    <name type="scientific">Allomyces macrogynus (strain ATCC 38327)</name>
    <name type="common">Allomyces javanicus var. macrogynus</name>
    <dbReference type="NCBI Taxonomy" id="578462"/>
    <lineage>
        <taxon>Eukaryota</taxon>
        <taxon>Fungi</taxon>
        <taxon>Fungi incertae sedis</taxon>
        <taxon>Blastocladiomycota</taxon>
        <taxon>Blastocladiomycetes</taxon>
        <taxon>Blastocladiales</taxon>
        <taxon>Blastocladiaceae</taxon>
        <taxon>Allomyces</taxon>
    </lineage>
</organism>
<reference evidence="2" key="2">
    <citation type="submission" date="2009-11" db="EMBL/GenBank/DDBJ databases">
        <title>The Genome Sequence of Allomyces macrogynus strain ATCC 38327.</title>
        <authorList>
            <consortium name="The Broad Institute Genome Sequencing Platform"/>
            <person name="Russ C."/>
            <person name="Cuomo C."/>
            <person name="Shea T."/>
            <person name="Young S.K."/>
            <person name="Zeng Q."/>
            <person name="Koehrsen M."/>
            <person name="Haas B."/>
            <person name="Borodovsky M."/>
            <person name="Guigo R."/>
            <person name="Alvarado L."/>
            <person name="Berlin A."/>
            <person name="Borenstein D."/>
            <person name="Chen Z."/>
            <person name="Engels R."/>
            <person name="Freedman E."/>
            <person name="Gellesch M."/>
            <person name="Goldberg J."/>
            <person name="Griggs A."/>
            <person name="Gujja S."/>
            <person name="Heiman D."/>
            <person name="Hepburn T."/>
            <person name="Howarth C."/>
            <person name="Jen D."/>
            <person name="Larson L."/>
            <person name="Lewis B."/>
            <person name="Mehta T."/>
            <person name="Park D."/>
            <person name="Pearson M."/>
            <person name="Roberts A."/>
            <person name="Saif S."/>
            <person name="Shenoy N."/>
            <person name="Sisk P."/>
            <person name="Stolte C."/>
            <person name="Sykes S."/>
            <person name="Walk T."/>
            <person name="White J."/>
            <person name="Yandava C."/>
            <person name="Burger G."/>
            <person name="Gray M.W."/>
            <person name="Holland P.W.H."/>
            <person name="King N."/>
            <person name="Lang F.B.F."/>
            <person name="Roger A.J."/>
            <person name="Ruiz-Trillo I."/>
            <person name="Lander E."/>
            <person name="Nusbaum C."/>
        </authorList>
    </citation>
    <scope>NUCLEOTIDE SEQUENCE [LARGE SCALE GENOMIC DNA]</scope>
    <source>
        <strain evidence="2">ATCC 38327</strain>
    </source>
</reference>
<gene>
    <name evidence="1" type="ORF">AMAG_04040</name>
</gene>
<protein>
    <submittedName>
        <fullName evidence="1">Uncharacterized protein</fullName>
    </submittedName>
</protein>
<dbReference type="EMBL" id="GG745333">
    <property type="protein sequence ID" value="KNE58469.1"/>
    <property type="molecule type" value="Genomic_DNA"/>
</dbReference>
<accession>A0A0L0S811</accession>
<evidence type="ECO:0000313" key="1">
    <source>
        <dbReference type="EMBL" id="KNE58469.1"/>
    </source>
</evidence>
<dbReference type="Proteomes" id="UP000054350">
    <property type="component" value="Unassembled WGS sequence"/>
</dbReference>
<dbReference type="AlphaFoldDB" id="A0A0L0S811"/>
<proteinExistence type="predicted"/>
<sequence>MSASSSTFTESRPKSFLPDVTGNFQLEPLFPPICTPGASDVAVHDCDPDAKLTTKGLVVESALVGSKPEDEPTVANDEEEVDLTRENASLHDLPLDAAPDGGLSAILVVDLPNAEFKGRATAAEVSLVGSVSFGDANLLRVYSGRLADV</sequence>
<dbReference type="OrthoDB" id="2213137at2759"/>
<evidence type="ECO:0000313" key="2">
    <source>
        <dbReference type="Proteomes" id="UP000054350"/>
    </source>
</evidence>